<organism evidence="2 3">
    <name type="scientific">Flavobacterium pallidum</name>
    <dbReference type="NCBI Taxonomy" id="2172098"/>
    <lineage>
        <taxon>Bacteria</taxon>
        <taxon>Pseudomonadati</taxon>
        <taxon>Bacteroidota</taxon>
        <taxon>Flavobacteriia</taxon>
        <taxon>Flavobacteriales</taxon>
        <taxon>Flavobacteriaceae</taxon>
        <taxon>Flavobacterium</taxon>
    </lineage>
</organism>
<dbReference type="KEGG" id="fpal:HYN49_03135"/>
<dbReference type="EMBL" id="CP029187">
    <property type="protein sequence ID" value="AWI24968.1"/>
    <property type="molecule type" value="Genomic_DNA"/>
</dbReference>
<evidence type="ECO:0000313" key="3">
    <source>
        <dbReference type="Proteomes" id="UP000244937"/>
    </source>
</evidence>
<accession>A0A2S1SEZ5</accession>
<feature type="signal peptide" evidence="1">
    <location>
        <begin position="1"/>
        <end position="29"/>
    </location>
</feature>
<evidence type="ECO:0000256" key="1">
    <source>
        <dbReference type="SAM" id="SignalP"/>
    </source>
</evidence>
<dbReference type="Proteomes" id="UP000244937">
    <property type="component" value="Chromosome"/>
</dbReference>
<gene>
    <name evidence="2" type="ORF">HYN49_03135</name>
</gene>
<reference evidence="2 3" key="1">
    <citation type="submission" date="2018-05" db="EMBL/GenBank/DDBJ databases">
        <title>Genome sequencing of Flavobacterium sp. HYN0049.</title>
        <authorList>
            <person name="Yi H."/>
            <person name="Baek C."/>
        </authorList>
    </citation>
    <scope>NUCLEOTIDE SEQUENCE [LARGE SCALE GENOMIC DNA]</scope>
    <source>
        <strain evidence="2 3">HYN0049</strain>
    </source>
</reference>
<sequence length="162" mass="17952">MGFTFILKLKMKKVLFAVMLCGLMNFANAQQIGIVRNAQHRITANLDPIKKNWEQMLLEDKIPAILVNFEIRSGMDNGTGKTYYMLLATNRDHSVKVARALELKNGYLSFFKGQEEPLGVVTCSGCANACSPIVFQGKWVCDGECPSADKPCTKSVTAEIKN</sequence>
<feature type="chain" id="PRO_5015509412" evidence="1">
    <location>
        <begin position="30"/>
        <end position="162"/>
    </location>
</feature>
<keyword evidence="3" id="KW-1185">Reference proteome</keyword>
<name>A0A2S1SEZ5_9FLAO</name>
<protein>
    <submittedName>
        <fullName evidence="2">Uncharacterized protein</fullName>
    </submittedName>
</protein>
<evidence type="ECO:0000313" key="2">
    <source>
        <dbReference type="EMBL" id="AWI24968.1"/>
    </source>
</evidence>
<proteinExistence type="predicted"/>
<dbReference type="AlphaFoldDB" id="A0A2S1SEZ5"/>
<keyword evidence="1" id="KW-0732">Signal</keyword>